<accession>A0A1Y1UR92</accession>
<feature type="compositionally biased region" description="Low complexity" evidence="8">
    <location>
        <begin position="31"/>
        <end position="48"/>
    </location>
</feature>
<feature type="transmembrane region" description="Helical" evidence="9">
    <location>
        <begin position="100"/>
        <end position="120"/>
    </location>
</feature>
<dbReference type="OrthoDB" id="5579088at2759"/>
<dbReference type="STRING" id="4999.A0A1Y1UR92"/>
<dbReference type="PANTHER" id="PTHR23129">
    <property type="entry name" value="ACYL-COENZYME A DIPHOSPHATASE FITM2"/>
    <property type="match status" value="1"/>
</dbReference>
<sequence>MSSSTPSLRPSPRIITTPRSTSPNSPIVPGSNNTAFASSSSTSPNVQSSRHKSRGSFASPVEVLSRSPNARRMSRSVYSQSGTMLPDGPMNVKRLWDHPIILAGTLLTTVMLCGIVYSLIFHTSLDTSLPSSFLTRDRPGAPYLARKSNILNRLFVKYCWGWTSLAFISHLISSPPSASSSRFTRLIAFGAGTATWLVFTTWFFGAGLGDRVIALSGGHCAITVPSEWGVNPDTLRHLWSDITDSVPTSSSSSSSSLLGSDGGPFLLPLPSSFCSSKLALTPSTHPTLFKALKGSMDSTLLSRTRIPQPRWHKGFDISGHAFLLTLATLLLVRELAPSWRSLLRTRRTIHTTITPLSIGRGGSVHLASISFGTALTTLWTVMLGTTAVYFHNPQEKLSGLALGLGFSALIHALTPESSSLLSSLPQTIGTIHEDENSARRGKIVDDGEVVNQDVVKALEHP</sequence>
<dbReference type="AlphaFoldDB" id="A0A1Y1UR92"/>
<reference evidence="10 11" key="1">
    <citation type="submission" date="2017-03" db="EMBL/GenBank/DDBJ databases">
        <title>Widespread Adenine N6-methylation of Active Genes in Fungi.</title>
        <authorList>
            <consortium name="DOE Joint Genome Institute"/>
            <person name="Mondo S.J."/>
            <person name="Dannebaum R.O."/>
            <person name="Kuo R.C."/>
            <person name="Louie K.B."/>
            <person name="Bewick A.J."/>
            <person name="Labutti K."/>
            <person name="Haridas S."/>
            <person name="Kuo A."/>
            <person name="Salamov A."/>
            <person name="Ahrendt S.R."/>
            <person name="Lau R."/>
            <person name="Bowen B.P."/>
            <person name="Lipzen A."/>
            <person name="Sullivan W."/>
            <person name="Andreopoulos W.B."/>
            <person name="Clum A."/>
            <person name="Lindquist E."/>
            <person name="Daum C."/>
            <person name="Northen T.R."/>
            <person name="Ramamoorthy G."/>
            <person name="Schmitz R.J."/>
            <person name="Gryganskyi A."/>
            <person name="Culley D."/>
            <person name="Magnuson J."/>
            <person name="James T.Y."/>
            <person name="O'Malley M.A."/>
            <person name="Stajich J.E."/>
            <person name="Spatafora J.W."/>
            <person name="Visel A."/>
            <person name="Grigoriev I.V."/>
        </authorList>
    </citation>
    <scope>NUCLEOTIDE SEQUENCE [LARGE SCALE GENOMIC DNA]</scope>
    <source>
        <strain evidence="10 11">NRRL Y-17943</strain>
    </source>
</reference>
<evidence type="ECO:0000256" key="3">
    <source>
        <dbReference type="ARBA" id="ARBA00022801"/>
    </source>
</evidence>
<keyword evidence="2 9" id="KW-0812">Transmembrane</keyword>
<feature type="compositionally biased region" description="Low complexity" evidence="8">
    <location>
        <begin position="1"/>
        <end position="13"/>
    </location>
</feature>
<feature type="transmembrane region" description="Helical" evidence="9">
    <location>
        <begin position="186"/>
        <end position="205"/>
    </location>
</feature>
<evidence type="ECO:0000256" key="7">
    <source>
        <dbReference type="ARBA" id="ARBA00023136"/>
    </source>
</evidence>
<dbReference type="InParanoid" id="A0A1Y1UR92"/>
<dbReference type="GO" id="GO:0005789">
    <property type="term" value="C:endoplasmic reticulum membrane"/>
    <property type="evidence" value="ECO:0007669"/>
    <property type="project" value="UniProtKB-SubCell"/>
</dbReference>
<feature type="transmembrane region" description="Helical" evidence="9">
    <location>
        <begin position="155"/>
        <end position="174"/>
    </location>
</feature>
<protein>
    <submittedName>
        <fullName evidence="10">Inositol phospholipid synthesis and fat-storage-inducing TM-domain-containing protein</fullName>
    </submittedName>
</protein>
<evidence type="ECO:0000256" key="2">
    <source>
        <dbReference type="ARBA" id="ARBA00022692"/>
    </source>
</evidence>
<keyword evidence="4" id="KW-0256">Endoplasmic reticulum</keyword>
<comment type="subcellular location">
    <subcellularLocation>
        <location evidence="1">Endoplasmic reticulum membrane</location>
        <topology evidence="1">Multi-pass membrane protein</topology>
    </subcellularLocation>
</comment>
<dbReference type="RefSeq" id="XP_021874178.1">
    <property type="nucleotide sequence ID" value="XM_022017655.1"/>
</dbReference>
<keyword evidence="7 9" id="KW-0472">Membrane</keyword>
<keyword evidence="6" id="KW-0443">Lipid metabolism</keyword>
<evidence type="ECO:0000313" key="10">
    <source>
        <dbReference type="EMBL" id="ORX40499.1"/>
    </source>
</evidence>
<dbReference type="GO" id="GO:0010945">
    <property type="term" value="F:coenzyme A diphosphatase activity"/>
    <property type="evidence" value="ECO:0007669"/>
    <property type="project" value="InterPro"/>
</dbReference>
<keyword evidence="3" id="KW-0378">Hydrolase</keyword>
<name>A0A1Y1UR92_9TREE</name>
<keyword evidence="11" id="KW-1185">Reference proteome</keyword>
<dbReference type="GO" id="GO:0034389">
    <property type="term" value="P:lipid droplet organization"/>
    <property type="evidence" value="ECO:0007669"/>
    <property type="project" value="TreeGrafter"/>
</dbReference>
<evidence type="ECO:0000256" key="4">
    <source>
        <dbReference type="ARBA" id="ARBA00022824"/>
    </source>
</evidence>
<feature type="region of interest" description="Disordered" evidence="8">
    <location>
        <begin position="1"/>
        <end position="66"/>
    </location>
</feature>
<evidence type="ECO:0000256" key="6">
    <source>
        <dbReference type="ARBA" id="ARBA00023098"/>
    </source>
</evidence>
<dbReference type="Proteomes" id="UP000193218">
    <property type="component" value="Unassembled WGS sequence"/>
</dbReference>
<dbReference type="PANTHER" id="PTHR23129:SF0">
    <property type="entry name" value="ACYL-COENZYME A DIPHOSPHATASE FITM2"/>
    <property type="match status" value="1"/>
</dbReference>
<organism evidence="10 11">
    <name type="scientific">Kockovaella imperatae</name>
    <dbReference type="NCBI Taxonomy" id="4999"/>
    <lineage>
        <taxon>Eukaryota</taxon>
        <taxon>Fungi</taxon>
        <taxon>Dikarya</taxon>
        <taxon>Basidiomycota</taxon>
        <taxon>Agaricomycotina</taxon>
        <taxon>Tremellomycetes</taxon>
        <taxon>Tremellales</taxon>
        <taxon>Cuniculitremaceae</taxon>
        <taxon>Kockovaella</taxon>
    </lineage>
</organism>
<dbReference type="GO" id="GO:0019915">
    <property type="term" value="P:lipid storage"/>
    <property type="evidence" value="ECO:0007669"/>
    <property type="project" value="InterPro"/>
</dbReference>
<evidence type="ECO:0000256" key="5">
    <source>
        <dbReference type="ARBA" id="ARBA00022989"/>
    </source>
</evidence>
<proteinExistence type="predicted"/>
<dbReference type="FunCoup" id="A0A1Y1UR92">
    <property type="interactions" value="135"/>
</dbReference>
<evidence type="ECO:0000256" key="1">
    <source>
        <dbReference type="ARBA" id="ARBA00004477"/>
    </source>
</evidence>
<gene>
    <name evidence="10" type="ORF">BD324DRAFT_647427</name>
</gene>
<dbReference type="InterPro" id="IPR019388">
    <property type="entry name" value="FIT"/>
</dbReference>
<comment type="caution">
    <text evidence="10">The sequence shown here is derived from an EMBL/GenBank/DDBJ whole genome shotgun (WGS) entry which is preliminary data.</text>
</comment>
<dbReference type="EMBL" id="NBSH01000001">
    <property type="protein sequence ID" value="ORX40499.1"/>
    <property type="molecule type" value="Genomic_DNA"/>
</dbReference>
<dbReference type="GO" id="GO:0008654">
    <property type="term" value="P:phospholipid biosynthetic process"/>
    <property type="evidence" value="ECO:0007669"/>
    <property type="project" value="TreeGrafter"/>
</dbReference>
<evidence type="ECO:0000256" key="9">
    <source>
        <dbReference type="SAM" id="Phobius"/>
    </source>
</evidence>
<keyword evidence="5 9" id="KW-1133">Transmembrane helix</keyword>
<evidence type="ECO:0000256" key="8">
    <source>
        <dbReference type="SAM" id="MobiDB-lite"/>
    </source>
</evidence>
<dbReference type="GeneID" id="33559464"/>
<evidence type="ECO:0000313" key="11">
    <source>
        <dbReference type="Proteomes" id="UP000193218"/>
    </source>
</evidence>
<dbReference type="Pfam" id="PF10261">
    <property type="entry name" value="FIT"/>
    <property type="match status" value="1"/>
</dbReference>